<organism evidence="2 3">
    <name type="scientific">Ceriporiopsis subvermispora (strain B)</name>
    <name type="common">White-rot fungus</name>
    <name type="synonym">Gelatoporia subvermispora</name>
    <dbReference type="NCBI Taxonomy" id="914234"/>
    <lineage>
        <taxon>Eukaryota</taxon>
        <taxon>Fungi</taxon>
        <taxon>Dikarya</taxon>
        <taxon>Basidiomycota</taxon>
        <taxon>Agaricomycotina</taxon>
        <taxon>Agaricomycetes</taxon>
        <taxon>Polyporales</taxon>
        <taxon>Gelatoporiaceae</taxon>
        <taxon>Gelatoporia</taxon>
    </lineage>
</organism>
<gene>
    <name evidence="2" type="ORF">CERSUDRAFT_18702</name>
</gene>
<protein>
    <recommendedName>
        <fullName evidence="1">CxC2-like cysteine cluster KDZ transposase-associated domain-containing protein</fullName>
    </recommendedName>
</protein>
<evidence type="ECO:0000313" key="2">
    <source>
        <dbReference type="EMBL" id="EMD36395.1"/>
    </source>
</evidence>
<proteinExistence type="predicted"/>
<dbReference type="STRING" id="914234.M2QWA9"/>
<dbReference type="Pfam" id="PF18803">
    <property type="entry name" value="CxC2"/>
    <property type="match status" value="1"/>
</dbReference>
<dbReference type="CDD" id="cd19757">
    <property type="entry name" value="Bbox1"/>
    <property type="match status" value="1"/>
</dbReference>
<feature type="non-terminal residue" evidence="2">
    <location>
        <position position="1"/>
    </location>
</feature>
<keyword evidence="3" id="KW-1185">Reference proteome</keyword>
<accession>M2QWA9</accession>
<dbReference type="InterPro" id="IPR040521">
    <property type="entry name" value="KDZ"/>
</dbReference>
<sequence length="845" mass="96708">DFPLLEWLPDIDAWLAEMIRLEGRGQFSADLCPKCHNNPATFRCEDCHDLQLYCKGCSVEMHRHSPLHRLREWACNRFRRISLSAMGLRIQLGHPVGELCTNPSRAFGDGFVLIDITGIHMANIDFCGCEKARSRATQLLQARIFPATSVEPRTGATFRVLEHFDIESAQAGVSAQSFYKTLARRTDNTGLDPPKDRYSAFLRIMREWRYLKSLKRSGRGHEPGGHKYTAPGDLAVLCPACPQPGKNLPEGWEDAPPTKRWLYRLFVGIDGNFRLKRRKVSSSKVDPCLTNGQAYFVDEDRYKAHIKAFDKKIKEEKNTCNNHDAAMLANIKGYESLAASGVVAAQCVRHEMKRPCSVGDLQRGERYVNVDFVLLESMRACLVSRVVISYDIACQWGRNFWKRVRTYGSTTNYDKETTFLVPKFHLPAHQASCQEDYSFNYTLSAGRTDGEAPERAWAITNVFGPSTKEMGPGSRIDLLNDVFGDHNWRKVARLPRTLLEKAKHAANDCYRHTLEFLEFSAVIPEPVIAKWTAEIERWEQDPNAPNPFAMTKSTLTQSAIRLQLAQEEAAEIQHGYPLTWHTNMSPSTFVTIGIELEEQHARKARKVRKSQSNGTGRRLDAWCEVQKSYVAGIDSLRSQQLSATRGTVHAENYSLFLPSAICDQIPCSKVLLDREWRLREGQAHEALDDLRQHLRLRTYLYKFKGQFVTGQRPTTRARSTIDNVQQRIDADAARYRAAHAAMTVLSRHLERNQWQATLRHLEDGDVRAISDGEIFESEGHRTMSWIWKVSGICVESDADEALQEVMRIEWCKARARAARFKEECELLEEEMRRVLQFHRWQGDRW</sequence>
<dbReference type="PANTHER" id="PTHR33096:SF1">
    <property type="entry name" value="CXC1-LIKE CYSTEINE CLUSTER ASSOCIATED WITH KDZ TRANSPOSASES DOMAIN-CONTAINING PROTEIN"/>
    <property type="match status" value="1"/>
</dbReference>
<dbReference type="AlphaFoldDB" id="M2QWA9"/>
<name>M2QWA9_CERS8</name>
<dbReference type="InterPro" id="IPR041457">
    <property type="entry name" value="CxC2_KDZ-assoc"/>
</dbReference>
<feature type="domain" description="CxC2-like cysteine cluster KDZ transposase-associated" evidence="1">
    <location>
        <begin position="83"/>
        <end position="190"/>
    </location>
</feature>
<reference evidence="2 3" key="1">
    <citation type="journal article" date="2012" name="Proc. Natl. Acad. Sci. U.S.A.">
        <title>Comparative genomics of Ceriporiopsis subvermispora and Phanerochaete chrysosporium provide insight into selective ligninolysis.</title>
        <authorList>
            <person name="Fernandez-Fueyo E."/>
            <person name="Ruiz-Duenas F.J."/>
            <person name="Ferreira P."/>
            <person name="Floudas D."/>
            <person name="Hibbett D.S."/>
            <person name="Canessa P."/>
            <person name="Larrondo L.F."/>
            <person name="James T.Y."/>
            <person name="Seelenfreund D."/>
            <person name="Lobos S."/>
            <person name="Polanco R."/>
            <person name="Tello M."/>
            <person name="Honda Y."/>
            <person name="Watanabe T."/>
            <person name="Watanabe T."/>
            <person name="Ryu J.S."/>
            <person name="Kubicek C.P."/>
            <person name="Schmoll M."/>
            <person name="Gaskell J."/>
            <person name="Hammel K.E."/>
            <person name="St John F.J."/>
            <person name="Vanden Wymelenberg A."/>
            <person name="Sabat G."/>
            <person name="Splinter BonDurant S."/>
            <person name="Syed K."/>
            <person name="Yadav J.S."/>
            <person name="Doddapaneni H."/>
            <person name="Subramanian V."/>
            <person name="Lavin J.L."/>
            <person name="Oguiza J.A."/>
            <person name="Perez G."/>
            <person name="Pisabarro A.G."/>
            <person name="Ramirez L."/>
            <person name="Santoyo F."/>
            <person name="Master E."/>
            <person name="Coutinho P.M."/>
            <person name="Henrissat B."/>
            <person name="Lombard V."/>
            <person name="Magnuson J.K."/>
            <person name="Kuees U."/>
            <person name="Hori C."/>
            <person name="Igarashi K."/>
            <person name="Samejima M."/>
            <person name="Held B.W."/>
            <person name="Barry K.W."/>
            <person name="LaButti K.M."/>
            <person name="Lapidus A."/>
            <person name="Lindquist E.A."/>
            <person name="Lucas S.M."/>
            <person name="Riley R."/>
            <person name="Salamov A.A."/>
            <person name="Hoffmeister D."/>
            <person name="Schwenk D."/>
            <person name="Hadar Y."/>
            <person name="Yarden O."/>
            <person name="de Vries R.P."/>
            <person name="Wiebenga A."/>
            <person name="Stenlid J."/>
            <person name="Eastwood D."/>
            <person name="Grigoriev I.V."/>
            <person name="Berka R.M."/>
            <person name="Blanchette R.A."/>
            <person name="Kersten P."/>
            <person name="Martinez A.T."/>
            <person name="Vicuna R."/>
            <person name="Cullen D."/>
        </authorList>
    </citation>
    <scope>NUCLEOTIDE SEQUENCE [LARGE SCALE GENOMIC DNA]</scope>
    <source>
        <strain evidence="2 3">B</strain>
    </source>
</reference>
<evidence type="ECO:0000259" key="1">
    <source>
        <dbReference type="Pfam" id="PF18803"/>
    </source>
</evidence>
<dbReference type="OrthoDB" id="2793259at2759"/>
<dbReference type="Pfam" id="PF18758">
    <property type="entry name" value="KDZ"/>
    <property type="match status" value="1"/>
</dbReference>
<dbReference type="HOGENOM" id="CLU_003703_13_0_1"/>
<dbReference type="Proteomes" id="UP000016930">
    <property type="component" value="Unassembled WGS sequence"/>
</dbReference>
<dbReference type="PANTHER" id="PTHR33096">
    <property type="entry name" value="CXC2 DOMAIN-CONTAINING PROTEIN"/>
    <property type="match status" value="1"/>
</dbReference>
<dbReference type="EMBL" id="KB445798">
    <property type="protein sequence ID" value="EMD36395.1"/>
    <property type="molecule type" value="Genomic_DNA"/>
</dbReference>
<feature type="non-terminal residue" evidence="2">
    <location>
        <position position="845"/>
    </location>
</feature>
<evidence type="ECO:0000313" key="3">
    <source>
        <dbReference type="Proteomes" id="UP000016930"/>
    </source>
</evidence>